<dbReference type="CDD" id="cd00590">
    <property type="entry name" value="RRM_SF"/>
    <property type="match status" value="1"/>
</dbReference>
<dbReference type="Gene3D" id="3.30.70.330">
    <property type="match status" value="1"/>
</dbReference>
<dbReference type="PROSITE" id="PS50102">
    <property type="entry name" value="RRM"/>
    <property type="match status" value="1"/>
</dbReference>
<evidence type="ECO:0000259" key="4">
    <source>
        <dbReference type="PROSITE" id="PS50102"/>
    </source>
</evidence>
<feature type="compositionally biased region" description="Low complexity" evidence="3">
    <location>
        <begin position="854"/>
        <end position="877"/>
    </location>
</feature>
<evidence type="ECO:0000313" key="6">
    <source>
        <dbReference type="Proteomes" id="UP001189429"/>
    </source>
</evidence>
<evidence type="ECO:0000256" key="3">
    <source>
        <dbReference type="SAM" id="MobiDB-lite"/>
    </source>
</evidence>
<comment type="caution">
    <text evidence="5">The sequence shown here is derived from an EMBL/GenBank/DDBJ whole genome shotgun (WGS) entry which is preliminary data.</text>
</comment>
<dbReference type="PANTHER" id="PTHR48027">
    <property type="entry name" value="HETEROGENEOUS NUCLEAR RIBONUCLEOPROTEIN 87F-RELATED"/>
    <property type="match status" value="1"/>
</dbReference>
<protein>
    <recommendedName>
        <fullName evidence="4">RRM domain-containing protein</fullName>
    </recommendedName>
</protein>
<keyword evidence="1 2" id="KW-0694">RNA-binding</keyword>
<feature type="compositionally biased region" description="Basic residues" evidence="3">
    <location>
        <begin position="821"/>
        <end position="835"/>
    </location>
</feature>
<evidence type="ECO:0000313" key="5">
    <source>
        <dbReference type="EMBL" id="CAK0868317.1"/>
    </source>
</evidence>
<gene>
    <name evidence="5" type="ORF">PCOR1329_LOCUS55010</name>
</gene>
<dbReference type="SUPFAM" id="SSF54928">
    <property type="entry name" value="RNA-binding domain, RBD"/>
    <property type="match status" value="1"/>
</dbReference>
<evidence type="ECO:0000256" key="1">
    <source>
        <dbReference type="ARBA" id="ARBA00022884"/>
    </source>
</evidence>
<dbReference type="Proteomes" id="UP001189429">
    <property type="component" value="Unassembled WGS sequence"/>
</dbReference>
<keyword evidence="6" id="KW-1185">Reference proteome</keyword>
<reference evidence="5" key="1">
    <citation type="submission" date="2023-10" db="EMBL/GenBank/DDBJ databases">
        <authorList>
            <person name="Chen Y."/>
            <person name="Shah S."/>
            <person name="Dougan E. K."/>
            <person name="Thang M."/>
            <person name="Chan C."/>
        </authorList>
    </citation>
    <scope>NUCLEOTIDE SEQUENCE [LARGE SCALE GENOMIC DNA]</scope>
</reference>
<feature type="domain" description="RRM" evidence="4">
    <location>
        <begin position="720"/>
        <end position="803"/>
    </location>
</feature>
<dbReference type="Pfam" id="PF00076">
    <property type="entry name" value="RRM_1"/>
    <property type="match status" value="1"/>
</dbReference>
<dbReference type="InterPro" id="IPR012677">
    <property type="entry name" value="Nucleotide-bd_a/b_plait_sf"/>
</dbReference>
<dbReference type="InterPro" id="IPR000504">
    <property type="entry name" value="RRM_dom"/>
</dbReference>
<proteinExistence type="predicted"/>
<dbReference type="SMART" id="SM00360">
    <property type="entry name" value="RRM"/>
    <property type="match status" value="1"/>
</dbReference>
<sequence>MAEGAEPERLQCFGRRKAVVAVAPVRAAREGAKGGQVRIHGCPITTVKPAVLRAKVGGDQTPTADLTGGCPARVAAMAGGGAPSAVVPFSVCGCRKNTPWFQWCKARHRVRPSCSAPPSSNHQDYLDALAKHFQGVDDIPGADAILQALSASFAALKQAALDTQNVGVQASAVQKQLLSKEKEFTHITESIEHHRKRGEELRTKSVQVSVEIEQVRVRYRDLSAKVVPPEDFEVAEVDITKFKDIFTAMDTFLKEAAPAAGQHDLSGLKGKMQATRNALQPGKEHLAKSEEVRRPMCKSVQLLCRIVLRHRRVAGVVQRLGQPPFLVASIYLHDCEQMNDANISVLSDAMSPRCERCDPLAVDARAAPPSAQQAVNFSVVQLRALIARPEAILGPLPFASPVELRDLSRSNSRAAAVSVGGFHMSVLWDMYEFYELFDLELLLDRCRRAGFSLQVSRLCVFVYQCARFTLMNGRVNGPWLAIKGVIAGCSTATTFARIYLVLDLDRLTLPRSVTFDAYIDDCALKCIGSIETVVRDHASASRALHRALTLDCKCSLGIDRNSGATAGKVKAHRSFDSELPPLEAFHRSGNRAADLAAKRGALQHPAASPEVRVMLWIVRPDRAIPGRGRGLSGNVLNVFEGGDLRRNRLPVHKFEKQNLDVVAALINSFGIQNETANGPFCFPLMEGPPELTSTDIDIIAEALGAIAQARCPLPLESEGARVWVGGLPAQVEEASLKEKFERFGKIEFVVIRRTKKDTYAFVQFYSAEHARRPLWRRGLAAFSKDDNSIDRRGTVVKVALAKARTDPLAGVNDPAGGGNGGRKRSGSRSSGRSRSRSTGNSGSRSGSRSRSRSSRGAPRSQRSASPQRSSAASSPSRHLAEAQKMAS</sequence>
<evidence type="ECO:0000256" key="2">
    <source>
        <dbReference type="PROSITE-ProRule" id="PRU00176"/>
    </source>
</evidence>
<name>A0ABN9V688_9DINO</name>
<feature type="compositionally biased region" description="Low complexity" evidence="3">
    <location>
        <begin position="836"/>
        <end position="846"/>
    </location>
</feature>
<dbReference type="InterPro" id="IPR035979">
    <property type="entry name" value="RBD_domain_sf"/>
</dbReference>
<feature type="region of interest" description="Disordered" evidence="3">
    <location>
        <begin position="807"/>
        <end position="887"/>
    </location>
</feature>
<organism evidence="5 6">
    <name type="scientific">Prorocentrum cordatum</name>
    <dbReference type="NCBI Taxonomy" id="2364126"/>
    <lineage>
        <taxon>Eukaryota</taxon>
        <taxon>Sar</taxon>
        <taxon>Alveolata</taxon>
        <taxon>Dinophyceae</taxon>
        <taxon>Prorocentrales</taxon>
        <taxon>Prorocentraceae</taxon>
        <taxon>Prorocentrum</taxon>
    </lineage>
</organism>
<accession>A0ABN9V688</accession>
<dbReference type="EMBL" id="CAUYUJ010016733">
    <property type="protein sequence ID" value="CAK0868317.1"/>
    <property type="molecule type" value="Genomic_DNA"/>
</dbReference>
<dbReference type="InterPro" id="IPR052462">
    <property type="entry name" value="SLIRP/GR-RBP-like"/>
</dbReference>